<accession>A0A169QDY1</accession>
<dbReference type="InterPro" id="IPR045057">
    <property type="entry name" value="Gcn5-rel_NAT"/>
</dbReference>
<dbReference type="Pfam" id="PF14542">
    <property type="entry name" value="Acetyltransf_CG"/>
    <property type="match status" value="1"/>
</dbReference>
<feature type="compositionally biased region" description="Basic and acidic residues" evidence="1">
    <location>
        <begin position="317"/>
        <end position="327"/>
    </location>
</feature>
<organism evidence="3 4">
    <name type="scientific">Methylorubrum populi</name>
    <dbReference type="NCBI Taxonomy" id="223967"/>
    <lineage>
        <taxon>Bacteria</taxon>
        <taxon>Pseudomonadati</taxon>
        <taxon>Pseudomonadota</taxon>
        <taxon>Alphaproteobacteria</taxon>
        <taxon>Hyphomicrobiales</taxon>
        <taxon>Methylobacteriaceae</taxon>
        <taxon>Methylorubrum</taxon>
    </lineage>
</organism>
<dbReference type="Proteomes" id="UP000218288">
    <property type="component" value="Chromosome"/>
</dbReference>
<evidence type="ECO:0000313" key="3">
    <source>
        <dbReference type="EMBL" id="BAU88754.1"/>
    </source>
</evidence>
<dbReference type="Pfam" id="PF19459">
    <property type="entry name" value="DUF5996"/>
    <property type="match status" value="1"/>
</dbReference>
<dbReference type="PANTHER" id="PTHR31435:SF10">
    <property type="entry name" value="BSR4717 PROTEIN"/>
    <property type="match status" value="1"/>
</dbReference>
<feature type="region of interest" description="Disordered" evidence="1">
    <location>
        <begin position="306"/>
        <end position="327"/>
    </location>
</feature>
<dbReference type="InterPro" id="IPR046038">
    <property type="entry name" value="DUF5996"/>
</dbReference>
<evidence type="ECO:0000313" key="4">
    <source>
        <dbReference type="Proteomes" id="UP000218288"/>
    </source>
</evidence>
<dbReference type="SUPFAM" id="SSF55729">
    <property type="entry name" value="Acyl-CoA N-acyltransferases (Nat)"/>
    <property type="match status" value="1"/>
</dbReference>
<dbReference type="EMBL" id="AP014809">
    <property type="protein sequence ID" value="BAU88754.1"/>
    <property type="molecule type" value="Genomic_DNA"/>
</dbReference>
<dbReference type="RefSeq" id="WP_096482966.1">
    <property type="nucleotide sequence ID" value="NZ_AP014809.1"/>
</dbReference>
<dbReference type="AlphaFoldDB" id="A0A169QDY1"/>
<keyword evidence="3" id="KW-0808">Transferase</keyword>
<dbReference type="PROSITE" id="PS51729">
    <property type="entry name" value="GNAT_YJDJ"/>
    <property type="match status" value="1"/>
</dbReference>
<dbReference type="InterPro" id="IPR031165">
    <property type="entry name" value="GNAT_YJDJ"/>
</dbReference>
<dbReference type="GO" id="GO:0016740">
    <property type="term" value="F:transferase activity"/>
    <property type="evidence" value="ECO:0007669"/>
    <property type="project" value="UniProtKB-KW"/>
</dbReference>
<dbReference type="PANTHER" id="PTHR31435">
    <property type="entry name" value="PROTEIN NATD1"/>
    <property type="match status" value="1"/>
</dbReference>
<sequence>MSNRWPHLDYLGWRETCSALHLYLQIAGKYRLAHSPWLNHSWNATFYVTPRGLSSSPIPDGPGIEILFDLHEHRVVGTNGDGRQASFALGPSTVATFHADFVRLVSDLGGTPTFDGQPNEVPFPMPFREDHRDRPWDRDAVQRFHQALMAVDRVFKAFRTSFLGKSSPVHLFWGALDLAVTRFSGRRAPLHRGSIPALPDDVAREAYDREVASVGFWPGGGGLDYPAFYAYAYPAPSGFRSASVRPDAAFWLEELGEFVLPYDAVQSAADPDEALTAFLVSTYEAAADRGGWDRDLLECVPGRSRRVRAPDAEQSDEASRATDVTVEREEGATKGRYRIVVEGIEAEMTYTRSSEKLIIIDSTNVPAALRGRRIGEQMVRRAVEDARRDGVAIIPLCPFAKAQIERRPEWQDVLRRA</sequence>
<name>A0A169QDY1_9HYPH</name>
<dbReference type="Gene3D" id="3.40.630.30">
    <property type="match status" value="1"/>
</dbReference>
<feature type="domain" description="N-acetyltransferase" evidence="2">
    <location>
        <begin position="329"/>
        <end position="415"/>
    </location>
</feature>
<proteinExistence type="predicted"/>
<evidence type="ECO:0000259" key="2">
    <source>
        <dbReference type="PROSITE" id="PS51729"/>
    </source>
</evidence>
<dbReference type="InterPro" id="IPR016181">
    <property type="entry name" value="Acyl_CoA_acyltransferase"/>
</dbReference>
<gene>
    <name evidence="3" type="ORF">MPPM_0149</name>
</gene>
<evidence type="ECO:0000256" key="1">
    <source>
        <dbReference type="SAM" id="MobiDB-lite"/>
    </source>
</evidence>
<protein>
    <submittedName>
        <fullName evidence="3">Acetyltransferase</fullName>
    </submittedName>
</protein>
<reference evidence="3 4" key="1">
    <citation type="journal article" date="2016" name="Genome Announc.">
        <title>Complete Genome Sequence of Methylobacterium populi P-1M, Isolated from Pink-Pigmented Household Biofilm.</title>
        <authorList>
            <person name="Morohoshi T."/>
            <person name="Ikeda T."/>
        </authorList>
    </citation>
    <scope>NUCLEOTIDE SEQUENCE [LARGE SCALE GENOMIC DNA]</scope>
    <source>
        <strain evidence="3 4">P-1M</strain>
    </source>
</reference>
<dbReference type="OrthoDB" id="9800945at2"/>